<dbReference type="SMART" id="SM01022">
    <property type="entry name" value="ASCH"/>
    <property type="match status" value="1"/>
</dbReference>
<dbReference type="PIRSF" id="PIRSF021320">
    <property type="entry name" value="DUF984"/>
    <property type="match status" value="1"/>
</dbReference>
<dbReference type="InterPro" id="IPR007374">
    <property type="entry name" value="ASCH_domain"/>
</dbReference>
<reference evidence="2 3" key="1">
    <citation type="submission" date="2017-01" db="EMBL/GenBank/DDBJ databases">
        <title>The complete genome sequence of a sulfur-oxidizing marine bacterium Thioclava sp. 25B10_4T.</title>
        <authorList>
            <person name="Liu Y."/>
            <person name="Lai Q."/>
            <person name="Shao Z."/>
        </authorList>
    </citation>
    <scope>NUCLEOTIDE SEQUENCE [LARGE SCALE GENOMIC DNA]</scope>
    <source>
        <strain evidence="2 3">25B10_4</strain>
    </source>
</reference>
<sequence>MPNTPITFTFGDSRELCDQLLTLIRQGKKTATCGALTYFTEGGEDMPVVGRRDIALDWDGKPAVMIETVEVTIRRFCDVDEDFALAEGENETLEGWRRDHQAYFERNGGFNPEMELVCERFRLIEDYQGASNVTEQAPLRHSEA</sequence>
<dbReference type="CDD" id="cd06553">
    <property type="entry name" value="ASCH_Ef3133_like"/>
    <property type="match status" value="1"/>
</dbReference>
<proteinExistence type="predicted"/>
<name>A0ABN4XA83_9RHOB</name>
<dbReference type="Gene3D" id="3.10.400.10">
    <property type="entry name" value="Sulfate adenylyltransferase"/>
    <property type="match status" value="1"/>
</dbReference>
<dbReference type="InterPro" id="IPR015947">
    <property type="entry name" value="PUA-like_sf"/>
</dbReference>
<dbReference type="Proteomes" id="UP000185622">
    <property type="component" value="Chromosome"/>
</dbReference>
<evidence type="ECO:0000313" key="3">
    <source>
        <dbReference type="Proteomes" id="UP000185622"/>
    </source>
</evidence>
<protein>
    <submittedName>
        <fullName evidence="2">ASCH domain-containing protein</fullName>
    </submittedName>
</protein>
<gene>
    <name evidence="2" type="ORF">BMG03_17015</name>
</gene>
<dbReference type="PANTHER" id="PTHR39203">
    <property type="entry name" value="CYTOPLASMIC PROTEIN-RELATED"/>
    <property type="match status" value="1"/>
</dbReference>
<dbReference type="Pfam" id="PF04266">
    <property type="entry name" value="ASCH"/>
    <property type="match status" value="1"/>
</dbReference>
<dbReference type="InterPro" id="IPR009326">
    <property type="entry name" value="DUF984"/>
</dbReference>
<dbReference type="SUPFAM" id="SSF88697">
    <property type="entry name" value="PUA domain-like"/>
    <property type="match status" value="1"/>
</dbReference>
<dbReference type="PANTHER" id="PTHR39203:SF1">
    <property type="entry name" value="CYTOPLASMIC PROTEIN"/>
    <property type="match status" value="1"/>
</dbReference>
<accession>A0ABN4XA83</accession>
<dbReference type="RefSeq" id="WP_075773996.1">
    <property type="nucleotide sequence ID" value="NZ_CP019437.1"/>
</dbReference>
<evidence type="ECO:0000313" key="2">
    <source>
        <dbReference type="EMBL" id="AQS49302.1"/>
    </source>
</evidence>
<dbReference type="EMBL" id="CP019437">
    <property type="protein sequence ID" value="AQS49302.1"/>
    <property type="molecule type" value="Genomic_DNA"/>
</dbReference>
<evidence type="ECO:0000259" key="1">
    <source>
        <dbReference type="SMART" id="SM01022"/>
    </source>
</evidence>
<keyword evidence="3" id="KW-1185">Reference proteome</keyword>
<organism evidence="2 3">
    <name type="scientific">Thioclava nitratireducens</name>
    <dbReference type="NCBI Taxonomy" id="1915078"/>
    <lineage>
        <taxon>Bacteria</taxon>
        <taxon>Pseudomonadati</taxon>
        <taxon>Pseudomonadota</taxon>
        <taxon>Alphaproteobacteria</taxon>
        <taxon>Rhodobacterales</taxon>
        <taxon>Paracoccaceae</taxon>
        <taxon>Thioclava</taxon>
    </lineage>
</organism>
<feature type="domain" description="ASCH" evidence="1">
    <location>
        <begin position="8"/>
        <end position="125"/>
    </location>
</feature>